<protein>
    <submittedName>
        <fullName evidence="1">Kinesin family member 2A</fullName>
    </submittedName>
</protein>
<organism evidence="1 2">
    <name type="scientific">Rousettus aegyptiacus</name>
    <name type="common">Egyptian fruit bat</name>
    <name type="synonym">Pteropus aegyptiacus</name>
    <dbReference type="NCBI Taxonomy" id="9407"/>
    <lineage>
        <taxon>Eukaryota</taxon>
        <taxon>Metazoa</taxon>
        <taxon>Chordata</taxon>
        <taxon>Craniata</taxon>
        <taxon>Vertebrata</taxon>
        <taxon>Euteleostomi</taxon>
        <taxon>Mammalia</taxon>
        <taxon>Eutheria</taxon>
        <taxon>Laurasiatheria</taxon>
        <taxon>Chiroptera</taxon>
        <taxon>Yinpterochiroptera</taxon>
        <taxon>Pteropodoidea</taxon>
        <taxon>Pteropodidae</taxon>
        <taxon>Rousettinae</taxon>
        <taxon>Rousettus</taxon>
    </lineage>
</organism>
<gene>
    <name evidence="1" type="ORF">HJG63_007261</name>
</gene>
<dbReference type="EMBL" id="JACASE010000008">
    <property type="protein sequence ID" value="KAF6440894.1"/>
    <property type="molecule type" value="Genomic_DNA"/>
</dbReference>
<comment type="caution">
    <text evidence="1">The sequence shown here is derived from an EMBL/GenBank/DDBJ whole genome shotgun (WGS) entry which is preliminary data.</text>
</comment>
<evidence type="ECO:0000313" key="2">
    <source>
        <dbReference type="Proteomes" id="UP000593571"/>
    </source>
</evidence>
<dbReference type="AlphaFoldDB" id="A0A7J8EZH8"/>
<sequence length="57" mass="6878">MTLLQEIIEWLVLHVHGLVNFLNSRLLHNRMVVFQIYLQFKLQKRNLDPLHVENLTV</sequence>
<reference evidence="1 2" key="1">
    <citation type="journal article" date="2020" name="Nature">
        <title>Six reference-quality genomes reveal evolution of bat adaptations.</title>
        <authorList>
            <person name="Jebb D."/>
            <person name="Huang Z."/>
            <person name="Pippel M."/>
            <person name="Hughes G.M."/>
            <person name="Lavrichenko K."/>
            <person name="Devanna P."/>
            <person name="Winkler S."/>
            <person name="Jermiin L.S."/>
            <person name="Skirmuntt E.C."/>
            <person name="Katzourakis A."/>
            <person name="Burkitt-Gray L."/>
            <person name="Ray D.A."/>
            <person name="Sullivan K.A.M."/>
            <person name="Roscito J.G."/>
            <person name="Kirilenko B.M."/>
            <person name="Davalos L.M."/>
            <person name="Corthals A.P."/>
            <person name="Power M.L."/>
            <person name="Jones G."/>
            <person name="Ransome R.D."/>
            <person name="Dechmann D.K.N."/>
            <person name="Locatelli A.G."/>
            <person name="Puechmaille S.J."/>
            <person name="Fedrigo O."/>
            <person name="Jarvis E.D."/>
            <person name="Hiller M."/>
            <person name="Vernes S.C."/>
            <person name="Myers E.W."/>
            <person name="Teeling E.C."/>
        </authorList>
    </citation>
    <scope>NUCLEOTIDE SEQUENCE [LARGE SCALE GENOMIC DNA]</scope>
    <source>
        <strain evidence="1">MRouAeg1</strain>
        <tissue evidence="1">Muscle</tissue>
    </source>
</reference>
<accession>A0A7J8EZH8</accession>
<keyword evidence="2" id="KW-1185">Reference proteome</keyword>
<evidence type="ECO:0000313" key="1">
    <source>
        <dbReference type="EMBL" id="KAF6440894.1"/>
    </source>
</evidence>
<proteinExistence type="predicted"/>
<dbReference type="Proteomes" id="UP000593571">
    <property type="component" value="Unassembled WGS sequence"/>
</dbReference>
<name>A0A7J8EZH8_ROUAE</name>